<proteinExistence type="predicted"/>
<dbReference type="CDD" id="cd09272">
    <property type="entry name" value="RNase_HI_RT_Ty1"/>
    <property type="match status" value="1"/>
</dbReference>
<comment type="caution">
    <text evidence="2">The sequence shown here is derived from an EMBL/GenBank/DDBJ whole genome shotgun (WGS) entry which is preliminary data.</text>
</comment>
<dbReference type="PANTHER" id="PTHR11439:SF524">
    <property type="entry name" value="RNA-DIRECTED DNA POLYMERASE, PROTEIN KINASE RLK-PELLE-DLSV FAMILY"/>
    <property type="match status" value="1"/>
</dbReference>
<evidence type="ECO:0000313" key="2">
    <source>
        <dbReference type="EMBL" id="GEU53183.1"/>
    </source>
</evidence>
<sequence>MVTRAKDDISKLVDCLTLYTTTTSPLPRSHVHAPRDPNWHKYNADGSLSRYKARLVANGRNQQQGIDCDETFCLQIIASLHDEFTMTDFGLFNYFLGISAQRPSTVLFLSQSKYVEEILERAHMHKCNPCKTLVDTKSKLGVDGDHRIIRCIRRTINHGLQLNVSSMTQLTVYIDVDWSGYPTTRCSTSGYYVFLGDNLSSWSAKQHATLSRFSAEAKYHGVANVVAETAWLRYDKNATNPPPVPPTPQAPHTISTIKLPILKKGVFTEDANQKFLRSLPSSWSQVSLIMRTKPGVDTLSFADLYNNLRVFESDVKGSTASSSSTQIVAFISSDNTNSTNDVSTAYGVSTSSGHNSQKEGSSSYTDDLMYSFFSNQSGNIGYKARDHGRRPAKQDEHKAMVTIDGKGVDWIGHVEDDTKNYALMAFNSSNSGSDTESKTSESDAKTSDLASCESNPSVETLETVSKPVESKPKDLSKPKVWFDAPIIEEYESDSDDEYVFKALVEQEKPSCAFINIVKHVKTLRQIVKDQDTCSQNSKVPKRDWTGLISKRLGLGYGYTRKACFICGSFSHLIRDCDFHEKRMAKQVELNKRKNKLVLLGAIRKLLLRPQQVVIRDPKDITRTKSPNTIVDQNLENMIIHQTLKGKGIVDSGCLRHMTGNKAYLVEYQDFNGGHVAFGGSKGQITGLWTFYHVFIRLGLFSPEMTSLGKEHEAKMGMREFFKCWFHHHTTNGHQFTMSNRHQELASPKANDFW</sequence>
<dbReference type="AlphaFoldDB" id="A0A6L2KU98"/>
<evidence type="ECO:0000256" key="1">
    <source>
        <dbReference type="SAM" id="MobiDB-lite"/>
    </source>
</evidence>
<reference evidence="2" key="1">
    <citation type="journal article" date="2019" name="Sci. Rep.">
        <title>Draft genome of Tanacetum cinerariifolium, the natural source of mosquito coil.</title>
        <authorList>
            <person name="Yamashiro T."/>
            <person name="Shiraishi A."/>
            <person name="Satake H."/>
            <person name="Nakayama K."/>
        </authorList>
    </citation>
    <scope>NUCLEOTIDE SEQUENCE</scope>
</reference>
<feature type="compositionally biased region" description="Polar residues" evidence="1">
    <location>
        <begin position="448"/>
        <end position="463"/>
    </location>
</feature>
<feature type="compositionally biased region" description="Basic and acidic residues" evidence="1">
    <location>
        <begin position="435"/>
        <end position="446"/>
    </location>
</feature>
<dbReference type="PANTHER" id="PTHR11439">
    <property type="entry name" value="GAG-POL-RELATED RETROTRANSPOSON"/>
    <property type="match status" value="1"/>
</dbReference>
<accession>A0A6L2KU98</accession>
<organism evidence="2">
    <name type="scientific">Tanacetum cinerariifolium</name>
    <name type="common">Dalmatian daisy</name>
    <name type="synonym">Chrysanthemum cinerariifolium</name>
    <dbReference type="NCBI Taxonomy" id="118510"/>
    <lineage>
        <taxon>Eukaryota</taxon>
        <taxon>Viridiplantae</taxon>
        <taxon>Streptophyta</taxon>
        <taxon>Embryophyta</taxon>
        <taxon>Tracheophyta</taxon>
        <taxon>Spermatophyta</taxon>
        <taxon>Magnoliopsida</taxon>
        <taxon>eudicotyledons</taxon>
        <taxon>Gunneridae</taxon>
        <taxon>Pentapetalae</taxon>
        <taxon>asterids</taxon>
        <taxon>campanulids</taxon>
        <taxon>Asterales</taxon>
        <taxon>Asteraceae</taxon>
        <taxon>Asteroideae</taxon>
        <taxon>Anthemideae</taxon>
        <taxon>Anthemidinae</taxon>
        <taxon>Tanacetum</taxon>
    </lineage>
</organism>
<feature type="region of interest" description="Disordered" evidence="1">
    <location>
        <begin position="428"/>
        <end position="475"/>
    </location>
</feature>
<name>A0A6L2KU98_TANCI</name>
<gene>
    <name evidence="2" type="ORF">Tci_025161</name>
</gene>
<protein>
    <submittedName>
        <fullName evidence="2">Uncharacterized protein</fullName>
    </submittedName>
</protein>
<dbReference type="EMBL" id="BKCJ010003133">
    <property type="protein sequence ID" value="GEU53183.1"/>
    <property type="molecule type" value="Genomic_DNA"/>
</dbReference>